<organism evidence="3 4">
    <name type="scientific">Cryptococcus depauperatus CBS 7841</name>
    <dbReference type="NCBI Taxonomy" id="1295531"/>
    <lineage>
        <taxon>Eukaryota</taxon>
        <taxon>Fungi</taxon>
        <taxon>Dikarya</taxon>
        <taxon>Basidiomycota</taxon>
        <taxon>Agaricomycotina</taxon>
        <taxon>Tremellomycetes</taxon>
        <taxon>Tremellales</taxon>
        <taxon>Cryptococcaceae</taxon>
        <taxon>Cryptococcus</taxon>
    </lineage>
</organism>
<dbReference type="AlphaFoldDB" id="A0AAJ8M276"/>
<evidence type="ECO:0000259" key="2">
    <source>
        <dbReference type="PROSITE" id="PS50013"/>
    </source>
</evidence>
<protein>
    <recommendedName>
        <fullName evidence="2">Chromo domain-containing protein</fullName>
    </recommendedName>
</protein>
<reference evidence="3" key="1">
    <citation type="submission" date="2016-06" db="EMBL/GenBank/DDBJ databases">
        <authorList>
            <person name="Cuomo C."/>
            <person name="Litvintseva A."/>
            <person name="Heitman J."/>
            <person name="Chen Y."/>
            <person name="Sun S."/>
            <person name="Springer D."/>
            <person name="Dromer F."/>
            <person name="Young S."/>
            <person name="Zeng Q."/>
            <person name="Chapman S."/>
            <person name="Gujja S."/>
            <person name="Saif S."/>
            <person name="Birren B."/>
        </authorList>
    </citation>
    <scope>NUCLEOTIDE SEQUENCE</scope>
    <source>
        <strain evidence="3">CBS 7841</strain>
    </source>
</reference>
<dbReference type="EMBL" id="CP143787">
    <property type="protein sequence ID" value="WVN88382.1"/>
    <property type="molecule type" value="Genomic_DNA"/>
</dbReference>
<dbReference type="RefSeq" id="XP_066069082.1">
    <property type="nucleotide sequence ID" value="XM_066212985.1"/>
</dbReference>
<name>A0AAJ8M276_9TREE</name>
<dbReference type="GeneID" id="91087799"/>
<evidence type="ECO:0000313" key="3">
    <source>
        <dbReference type="EMBL" id="WVN88382.1"/>
    </source>
</evidence>
<feature type="compositionally biased region" description="Polar residues" evidence="1">
    <location>
        <begin position="14"/>
        <end position="35"/>
    </location>
</feature>
<feature type="compositionally biased region" description="Basic residues" evidence="1">
    <location>
        <begin position="38"/>
        <end position="51"/>
    </location>
</feature>
<dbReference type="InterPro" id="IPR016197">
    <property type="entry name" value="Chromo-like_dom_sf"/>
</dbReference>
<proteinExistence type="predicted"/>
<feature type="domain" description="Chromo" evidence="2">
    <location>
        <begin position="66"/>
        <end position="123"/>
    </location>
</feature>
<dbReference type="KEGG" id="cdep:91087799"/>
<sequence>MRLPLDEFLRDSRTSTTPSAYSPSESEGEQNNASPFSAKRKRRKTLHKPARLRAQPPVESNADSVYEVKQILARSLGKWQNPETGKKEYRYLVRWEHYGPEDDTWEGEGILREGSQELLDAFQSLAYPPFTILSSRKSPRKPTAYLVRYGLVNSSTPASPLFQKVWHSPSQMQRVGGIPKAIVKQYLEQFDESEPGAAIRGASPRAEQLRKDRCILAITDRDKDLEDDCLVVRFYVRWRDKMTIKEEWMKYDDIVFTFEEDGKQFVREWERKQDAGRKRLMQKDQDIPERRKRPLSIERPVLSEYELQRLENIEANKELMRKLGL</sequence>
<evidence type="ECO:0000256" key="1">
    <source>
        <dbReference type="SAM" id="MobiDB-lite"/>
    </source>
</evidence>
<dbReference type="SUPFAM" id="SSF54160">
    <property type="entry name" value="Chromo domain-like"/>
    <property type="match status" value="1"/>
</dbReference>
<gene>
    <name evidence="3" type="ORF">L203_103588</name>
</gene>
<accession>A0AAJ8M276</accession>
<dbReference type="Pfam" id="PF00385">
    <property type="entry name" value="Chromo"/>
    <property type="match status" value="1"/>
</dbReference>
<dbReference type="GO" id="GO:0006338">
    <property type="term" value="P:chromatin remodeling"/>
    <property type="evidence" value="ECO:0007669"/>
    <property type="project" value="UniProtKB-ARBA"/>
</dbReference>
<feature type="region of interest" description="Disordered" evidence="1">
    <location>
        <begin position="1"/>
        <end position="60"/>
    </location>
</feature>
<reference evidence="3" key="2">
    <citation type="journal article" date="2022" name="Elife">
        <title>Obligate sexual reproduction of a homothallic fungus closely related to the Cryptococcus pathogenic species complex.</title>
        <authorList>
            <person name="Passer A.R."/>
            <person name="Clancey S.A."/>
            <person name="Shea T."/>
            <person name="David-Palma M."/>
            <person name="Averette A.F."/>
            <person name="Boekhout T."/>
            <person name="Porcel B.M."/>
            <person name="Nowrousian M."/>
            <person name="Cuomo C.A."/>
            <person name="Sun S."/>
            <person name="Heitman J."/>
            <person name="Coelho M.A."/>
        </authorList>
    </citation>
    <scope>NUCLEOTIDE SEQUENCE</scope>
    <source>
        <strain evidence="3">CBS 7841</strain>
    </source>
</reference>
<feature type="compositionally biased region" description="Basic and acidic residues" evidence="1">
    <location>
        <begin position="1"/>
        <end position="13"/>
    </location>
</feature>
<evidence type="ECO:0000313" key="4">
    <source>
        <dbReference type="Proteomes" id="UP000094043"/>
    </source>
</evidence>
<dbReference type="Gene3D" id="2.40.50.40">
    <property type="match status" value="1"/>
</dbReference>
<dbReference type="SMART" id="SM00298">
    <property type="entry name" value="CHROMO"/>
    <property type="match status" value="1"/>
</dbReference>
<dbReference type="InterPro" id="IPR023780">
    <property type="entry name" value="Chromo_domain"/>
</dbReference>
<dbReference type="Proteomes" id="UP000094043">
    <property type="component" value="Chromosome 4"/>
</dbReference>
<dbReference type="PROSITE" id="PS50013">
    <property type="entry name" value="CHROMO_2"/>
    <property type="match status" value="1"/>
</dbReference>
<reference evidence="3" key="3">
    <citation type="submission" date="2024-01" db="EMBL/GenBank/DDBJ databases">
        <authorList>
            <person name="Coelho M.A."/>
            <person name="David-Palma M."/>
            <person name="Shea T."/>
            <person name="Sun S."/>
            <person name="Cuomo C.A."/>
            <person name="Heitman J."/>
        </authorList>
    </citation>
    <scope>NUCLEOTIDE SEQUENCE</scope>
    <source>
        <strain evidence="3">CBS 7841</strain>
    </source>
</reference>
<dbReference type="InterPro" id="IPR000953">
    <property type="entry name" value="Chromo/chromo_shadow_dom"/>
</dbReference>
<keyword evidence="4" id="KW-1185">Reference proteome</keyword>